<dbReference type="Pfam" id="PF00753">
    <property type="entry name" value="Lactamase_B"/>
    <property type="match status" value="1"/>
</dbReference>
<dbReference type="RefSeq" id="WP_081715402.1">
    <property type="nucleotide sequence ID" value="NZ_AUBJ02000001.1"/>
</dbReference>
<accession>A0ABT1JC71</accession>
<dbReference type="SMART" id="SM00849">
    <property type="entry name" value="Lactamase_B"/>
    <property type="match status" value="1"/>
</dbReference>
<dbReference type="InterPro" id="IPR050855">
    <property type="entry name" value="NDM-1-like"/>
</dbReference>
<evidence type="ECO:0000313" key="3">
    <source>
        <dbReference type="EMBL" id="MCP2329819.1"/>
    </source>
</evidence>
<feature type="region of interest" description="Disordered" evidence="1">
    <location>
        <begin position="321"/>
        <end position="346"/>
    </location>
</feature>
<sequence length="346" mass="37166">MEGPGNPAKVRALTDQVHAYLPPDGGWGWANSGLVRGAEASLLVDTSFDARLTHAMLDALRPLTEEAPLRLAVNTHGDGDHWYGNHVLPSSVDIVATSAAATEMRGLTPDVLANLVQAELPRPTRDYVRRAFGAFAFADTGVRLPTDTFTGRLSLDLGGTTVDLLEVGPAHTSGDLLVHVPASDTVFTGDILFVGVTPIMWDGPIDNWIAALDRVLGLQPKHIVPGHGPLTDAAGVVAVRSYLEHVRRETRERFDHGMPPEEAAADIDLGEFAHWLLPERVVVTVDRLYHEFDPDRPLTGKIAMFDAMARYDASRFRRATGTAADGSTGGSGPSGTVAVRPRDGRP</sequence>
<dbReference type="CDD" id="cd16282">
    <property type="entry name" value="metallo-hydrolase-like_MBL-fold"/>
    <property type="match status" value="1"/>
</dbReference>
<evidence type="ECO:0000256" key="1">
    <source>
        <dbReference type="SAM" id="MobiDB-lite"/>
    </source>
</evidence>
<protein>
    <submittedName>
        <fullName evidence="3">Glyoxylase, beta-lactamase superfamily II</fullName>
    </submittedName>
</protein>
<keyword evidence="4" id="KW-1185">Reference proteome</keyword>
<reference evidence="3 4" key="2">
    <citation type="submission" date="2022-06" db="EMBL/GenBank/DDBJ databases">
        <title>Genomic Encyclopedia of Type Strains, Phase I: the one thousand microbial genomes (KMG-I) project.</title>
        <authorList>
            <person name="Kyrpides N."/>
        </authorList>
    </citation>
    <scope>NUCLEOTIDE SEQUENCE [LARGE SCALE GENOMIC DNA]</scope>
    <source>
        <strain evidence="3 4">DSM 43889</strain>
    </source>
</reference>
<feature type="domain" description="Metallo-beta-lactamase" evidence="2">
    <location>
        <begin position="29"/>
        <end position="227"/>
    </location>
</feature>
<dbReference type="SUPFAM" id="SSF56281">
    <property type="entry name" value="Metallo-hydrolase/oxidoreductase"/>
    <property type="match status" value="1"/>
</dbReference>
<proteinExistence type="predicted"/>
<comment type="caution">
    <text evidence="3">The sequence shown here is derived from an EMBL/GenBank/DDBJ whole genome shotgun (WGS) entry which is preliminary data.</text>
</comment>
<gene>
    <name evidence="3" type="ORF">G443_000089</name>
</gene>
<evidence type="ECO:0000313" key="4">
    <source>
        <dbReference type="Proteomes" id="UP000791080"/>
    </source>
</evidence>
<evidence type="ECO:0000259" key="2">
    <source>
        <dbReference type="SMART" id="SM00849"/>
    </source>
</evidence>
<dbReference type="PANTHER" id="PTHR42951:SF4">
    <property type="entry name" value="ACYL-COENZYME A THIOESTERASE MBLAC2"/>
    <property type="match status" value="1"/>
</dbReference>
<dbReference type="PANTHER" id="PTHR42951">
    <property type="entry name" value="METALLO-BETA-LACTAMASE DOMAIN-CONTAINING"/>
    <property type="match status" value="1"/>
</dbReference>
<organism evidence="3 4">
    <name type="scientific">Actinoalloteichus caeruleus DSM 43889</name>
    <dbReference type="NCBI Taxonomy" id="1120930"/>
    <lineage>
        <taxon>Bacteria</taxon>
        <taxon>Bacillati</taxon>
        <taxon>Actinomycetota</taxon>
        <taxon>Actinomycetes</taxon>
        <taxon>Pseudonocardiales</taxon>
        <taxon>Pseudonocardiaceae</taxon>
        <taxon>Actinoalloteichus</taxon>
        <taxon>Actinoalloteichus cyanogriseus</taxon>
    </lineage>
</organism>
<reference evidence="3 4" key="1">
    <citation type="submission" date="2013-07" db="EMBL/GenBank/DDBJ databases">
        <authorList>
            <consortium name="DOE Joint Genome Institute"/>
            <person name="Reeve W."/>
            <person name="Huntemann M."/>
            <person name="Han J."/>
            <person name="Chen A."/>
            <person name="Kyrpides N."/>
            <person name="Mavromatis K."/>
            <person name="Markowitz V."/>
            <person name="Palaniappan K."/>
            <person name="Ivanova N."/>
            <person name="Schaumberg A."/>
            <person name="Pati A."/>
            <person name="Liolios K."/>
            <person name="Nordberg H.P."/>
            <person name="Cantor M.N."/>
            <person name="Hua S.X."/>
            <person name="Woyke T."/>
        </authorList>
    </citation>
    <scope>NUCLEOTIDE SEQUENCE [LARGE SCALE GENOMIC DNA]</scope>
    <source>
        <strain evidence="3 4">DSM 43889</strain>
    </source>
</reference>
<dbReference type="Proteomes" id="UP000791080">
    <property type="component" value="Unassembled WGS sequence"/>
</dbReference>
<dbReference type="InterPro" id="IPR036866">
    <property type="entry name" value="RibonucZ/Hydroxyglut_hydro"/>
</dbReference>
<name>A0ABT1JC71_ACTCY</name>
<dbReference type="InterPro" id="IPR001279">
    <property type="entry name" value="Metallo-B-lactamas"/>
</dbReference>
<dbReference type="EMBL" id="AUBJ02000001">
    <property type="protein sequence ID" value="MCP2329819.1"/>
    <property type="molecule type" value="Genomic_DNA"/>
</dbReference>
<dbReference type="Gene3D" id="3.60.15.10">
    <property type="entry name" value="Ribonuclease Z/Hydroxyacylglutathione hydrolase-like"/>
    <property type="match status" value="1"/>
</dbReference>